<accession>A0A5R9EEP0</accession>
<dbReference type="RefSeq" id="WP_138055680.1">
    <property type="nucleotide sequence ID" value="NZ_VAWE01000001.1"/>
</dbReference>
<evidence type="ECO:0000259" key="1">
    <source>
        <dbReference type="Pfam" id="PF09299"/>
    </source>
</evidence>
<feature type="domain" description="Transposase-like Mu C-terminal" evidence="1">
    <location>
        <begin position="214"/>
        <end position="277"/>
    </location>
</feature>
<dbReference type="Pfam" id="PF09299">
    <property type="entry name" value="Mu-transpos_C"/>
    <property type="match status" value="1"/>
</dbReference>
<dbReference type="Proteomes" id="UP000305921">
    <property type="component" value="Unassembled WGS sequence"/>
</dbReference>
<sequence length="374" mass="40737">MSLPPLAGTDTENRDRRLLFAVDLDTQVLLAAVVHDASRPVDGSALLARIWLPADLRADWPSGRTAPVSQPVEQLPPLIRPQVLLIEQSVALSARGLTDTCRRHGIKLQRTATVGPQAKAMVERMGARLSSRFSDFAEATARDANQAAGRPTDRLQELLDLWSRTVWPHQEEPTVQRDFRIQGGLPAGLRRYAGLVTRAGWVPTPPPPSVFVELLSSARRKVGPAGVYLRGRRYSGPGLDELHGPLPASAAFQERQVRYDPFDARRVWVSAGDQRWIALTTAPGTQPSPLPPTTELTVNALVSLHHSPARPAPADMVISPSATVPPPAPATPVPVDAPAQVRVAYHARLPLHTPDVLRSHPLSERDRLVRAGWA</sequence>
<dbReference type="OrthoDB" id="52928at2"/>
<name>A0A5R9EEP0_9ACTN</name>
<gene>
    <name evidence="2" type="ORF">FEF34_28280</name>
</gene>
<evidence type="ECO:0000313" key="2">
    <source>
        <dbReference type="EMBL" id="TLQ46363.1"/>
    </source>
</evidence>
<dbReference type="InterPro" id="IPR015378">
    <property type="entry name" value="Transposase-like_Mu_C"/>
</dbReference>
<proteinExistence type="predicted"/>
<comment type="caution">
    <text evidence="2">The sequence shown here is derived from an EMBL/GenBank/DDBJ whole genome shotgun (WGS) entry which is preliminary data.</text>
</comment>
<evidence type="ECO:0000313" key="3">
    <source>
        <dbReference type="Proteomes" id="UP000305921"/>
    </source>
</evidence>
<keyword evidence="3" id="KW-1185">Reference proteome</keyword>
<reference evidence="2 3" key="1">
    <citation type="submission" date="2019-05" db="EMBL/GenBank/DDBJ databases">
        <title>Streptomyces marianii sp. nov., a novel marine actinomycete from southern coast of India.</title>
        <authorList>
            <person name="Iniyan A.M."/>
            <person name="Wink J."/>
            <person name="Ramprasad E."/>
            <person name="Ramana C.V."/>
            <person name="Bunk B."/>
            <person name="Sproer C."/>
            <person name="Joseph F.-J.R.S."/>
            <person name="Vincent S.G.P."/>
        </authorList>
    </citation>
    <scope>NUCLEOTIDE SEQUENCE [LARGE SCALE GENOMIC DNA]</scope>
    <source>
        <strain evidence="2 3">ICN19</strain>
    </source>
</reference>
<dbReference type="EMBL" id="VAWE01000001">
    <property type="protein sequence ID" value="TLQ46363.1"/>
    <property type="molecule type" value="Genomic_DNA"/>
</dbReference>
<organism evidence="2 3">
    <name type="scientific">Streptomyces marianii</name>
    <dbReference type="NCBI Taxonomy" id="1817406"/>
    <lineage>
        <taxon>Bacteria</taxon>
        <taxon>Bacillati</taxon>
        <taxon>Actinomycetota</taxon>
        <taxon>Actinomycetes</taxon>
        <taxon>Kitasatosporales</taxon>
        <taxon>Streptomycetaceae</taxon>
        <taxon>Streptomyces</taxon>
    </lineage>
</organism>
<dbReference type="AlphaFoldDB" id="A0A5R9EEP0"/>
<protein>
    <recommendedName>
        <fullName evidence="1">Transposase-like Mu C-terminal domain-containing protein</fullName>
    </recommendedName>
</protein>